<protein>
    <submittedName>
        <fullName evidence="1">Uncharacterized protein</fullName>
    </submittedName>
</protein>
<evidence type="ECO:0000313" key="2">
    <source>
        <dbReference type="Proteomes" id="UP000032930"/>
    </source>
</evidence>
<gene>
    <name evidence="1" type="ORF">XBW1_4327</name>
</gene>
<dbReference type="Proteomes" id="UP000032930">
    <property type="component" value="Chromosome"/>
</dbReference>
<reference evidence="1 2" key="1">
    <citation type="submission" date="2014-02" db="EMBL/GenBank/DDBJ databases">
        <authorList>
            <person name="Genoscope - CEA"/>
        </authorList>
    </citation>
    <scope>NUCLEOTIDE SEQUENCE [LARGE SCALE GENOMIC DNA]</scope>
    <source>
        <strain evidence="1 2">CS03</strain>
    </source>
</reference>
<dbReference type="KEGG" id="xbv:XBW1_4327"/>
<accession>A0A0B6XET3</accession>
<dbReference type="AlphaFoldDB" id="A0A0B6XET3"/>
<dbReference type="EMBL" id="FO818637">
    <property type="protein sequence ID" value="CDM91676.1"/>
    <property type="molecule type" value="Genomic_DNA"/>
</dbReference>
<dbReference type="RefSeq" id="WP_046337632.1">
    <property type="nucleotide sequence ID" value="NZ_CAWMEF010000001.1"/>
</dbReference>
<organism evidence="1 2">
    <name type="scientific">Xenorhabdus bovienii</name>
    <name type="common">Xenorhabdus nematophila subsp. bovienii</name>
    <dbReference type="NCBI Taxonomy" id="40576"/>
    <lineage>
        <taxon>Bacteria</taxon>
        <taxon>Pseudomonadati</taxon>
        <taxon>Pseudomonadota</taxon>
        <taxon>Gammaproteobacteria</taxon>
        <taxon>Enterobacterales</taxon>
        <taxon>Morganellaceae</taxon>
        <taxon>Xenorhabdus</taxon>
    </lineage>
</organism>
<sequence length="259" mass="27905">MAYEVVEGTYAGKQEHPIEDPILDKAVAALEGASIKFSTDVINDANVRQSYTSNIKRTVSEIKQMVNTKKISVKEAAEFCYEMRNQIMAEHRKFTSAQGLAFAERHKKTPPSFEKLIDKYSQKKFGKVFGSLTPDQKSTIYYEIIEASARDNPKFTTANKRLKVIGKVGIIFTAVLATHEILNAENKPKEAVKQGIQIGGGAAGGALAGLAVSPVCGPGAPVCAVVLVLVGSAAGAIVGSVVADTLDEEIEEFTRWAIN</sequence>
<proteinExistence type="predicted"/>
<name>A0A0B6XET3_XENBV</name>
<evidence type="ECO:0000313" key="1">
    <source>
        <dbReference type="EMBL" id="CDM91676.1"/>
    </source>
</evidence>